<keyword evidence="3" id="KW-0456">Lyase</keyword>
<reference evidence="5 6" key="1">
    <citation type="journal article" date="2015" name="Nature">
        <title>rRNA introns, odd ribosomes, and small enigmatic genomes across a large radiation of phyla.</title>
        <authorList>
            <person name="Brown C.T."/>
            <person name="Hug L.A."/>
            <person name="Thomas B.C."/>
            <person name="Sharon I."/>
            <person name="Castelle C.J."/>
            <person name="Singh A."/>
            <person name="Wilkins M.J."/>
            <person name="Williams K.H."/>
            <person name="Banfield J.F."/>
        </authorList>
    </citation>
    <scope>NUCLEOTIDE SEQUENCE [LARGE SCALE GENOMIC DNA]</scope>
</reference>
<keyword evidence="2" id="KW-0663">Pyridoxal phosphate</keyword>
<dbReference type="AlphaFoldDB" id="A0A0G0IVP7"/>
<dbReference type="InterPro" id="IPR036052">
    <property type="entry name" value="TrpB-like_PALP_sf"/>
</dbReference>
<gene>
    <name evidence="5" type="ORF">US42_C0001G0065</name>
</gene>
<dbReference type="InterPro" id="IPR001926">
    <property type="entry name" value="TrpB-like_PALP"/>
</dbReference>
<dbReference type="Gene3D" id="3.40.50.1100">
    <property type="match status" value="2"/>
</dbReference>
<dbReference type="PANTHER" id="PTHR48078">
    <property type="entry name" value="THREONINE DEHYDRATASE, MITOCHONDRIAL-RELATED"/>
    <property type="match status" value="1"/>
</dbReference>
<evidence type="ECO:0000313" key="6">
    <source>
        <dbReference type="Proteomes" id="UP000034849"/>
    </source>
</evidence>
<organism evidence="5 6">
    <name type="scientific">Candidatus Magasanikbacteria bacterium GW2011_GWC2_37_14</name>
    <dbReference type="NCBI Taxonomy" id="1619046"/>
    <lineage>
        <taxon>Bacteria</taxon>
        <taxon>Candidatus Magasanikiibacteriota</taxon>
    </lineage>
</organism>
<dbReference type="Pfam" id="PF00291">
    <property type="entry name" value="PALP"/>
    <property type="match status" value="1"/>
</dbReference>
<dbReference type="GO" id="GO:0006567">
    <property type="term" value="P:L-threonine catabolic process"/>
    <property type="evidence" value="ECO:0007669"/>
    <property type="project" value="TreeGrafter"/>
</dbReference>
<accession>A0A0G0IVP7</accession>
<dbReference type="GO" id="GO:0003941">
    <property type="term" value="F:L-serine ammonia-lyase activity"/>
    <property type="evidence" value="ECO:0007669"/>
    <property type="project" value="TreeGrafter"/>
</dbReference>
<dbReference type="EMBL" id="LBSX01000001">
    <property type="protein sequence ID" value="KKQ28214.1"/>
    <property type="molecule type" value="Genomic_DNA"/>
</dbReference>
<evidence type="ECO:0000256" key="3">
    <source>
        <dbReference type="ARBA" id="ARBA00023239"/>
    </source>
</evidence>
<dbReference type="SUPFAM" id="SSF53686">
    <property type="entry name" value="Tryptophan synthase beta subunit-like PLP-dependent enzymes"/>
    <property type="match status" value="1"/>
</dbReference>
<evidence type="ECO:0000256" key="1">
    <source>
        <dbReference type="ARBA" id="ARBA00001933"/>
    </source>
</evidence>
<dbReference type="PANTHER" id="PTHR48078:SF6">
    <property type="entry name" value="L-THREONINE DEHYDRATASE CATABOLIC TDCB"/>
    <property type="match status" value="1"/>
</dbReference>
<evidence type="ECO:0000313" key="5">
    <source>
        <dbReference type="EMBL" id="KKQ28214.1"/>
    </source>
</evidence>
<dbReference type="Proteomes" id="UP000034849">
    <property type="component" value="Unassembled WGS sequence"/>
</dbReference>
<dbReference type="GO" id="GO:0006565">
    <property type="term" value="P:L-serine catabolic process"/>
    <property type="evidence" value="ECO:0007669"/>
    <property type="project" value="TreeGrafter"/>
</dbReference>
<protein>
    <recommendedName>
        <fullName evidence="4">Tryptophan synthase beta chain-like PALP domain-containing protein</fullName>
    </recommendedName>
</protein>
<comment type="caution">
    <text evidence="5">The sequence shown here is derived from an EMBL/GenBank/DDBJ whole genome shotgun (WGS) entry which is preliminary data.</text>
</comment>
<comment type="cofactor">
    <cofactor evidence="1">
        <name>pyridoxal 5'-phosphate</name>
        <dbReference type="ChEBI" id="CHEBI:597326"/>
    </cofactor>
</comment>
<dbReference type="GO" id="GO:0004794">
    <property type="term" value="F:threonine deaminase activity"/>
    <property type="evidence" value="ECO:0007669"/>
    <property type="project" value="TreeGrafter"/>
</dbReference>
<proteinExistence type="predicted"/>
<sequence>MKTIQQSYPELAQALDTTEVYLKREDQHKYGSHKGRSIPLMIKKYSKEGPHTATIGGPFSDFVISSSGNAALAAIHAIQAHNRNNDNKLTLKIFIGENINAEKLKLLINLIEDPNITLTQVENPKQTAFLVDKEGQAKNLRQSTDELALEGYTELAEELNKIPNLQAVFIPTSSGTTAEGLGLAFAKLNYQAQIHIVQTTACHPIVDVIARTPHTTEDEAIPVDIDETKGLPRPARAGLAMTATSLADAIVDQVGHRKEKVTDIIKNSKGAGWIGTDDEILNAIELLKNTCKIKISPNSALAIVGLKKAIANGFKFSGPVVCLITGQ</sequence>
<dbReference type="STRING" id="1619046.US42_C0001G0065"/>
<evidence type="ECO:0000256" key="2">
    <source>
        <dbReference type="ARBA" id="ARBA00022898"/>
    </source>
</evidence>
<dbReference type="GO" id="GO:0009097">
    <property type="term" value="P:isoleucine biosynthetic process"/>
    <property type="evidence" value="ECO:0007669"/>
    <property type="project" value="TreeGrafter"/>
</dbReference>
<name>A0A0G0IVP7_9BACT</name>
<evidence type="ECO:0000259" key="4">
    <source>
        <dbReference type="Pfam" id="PF00291"/>
    </source>
</evidence>
<dbReference type="InterPro" id="IPR050147">
    <property type="entry name" value="Ser/Thr_Dehydratase"/>
</dbReference>
<feature type="domain" description="Tryptophan synthase beta chain-like PALP" evidence="4">
    <location>
        <begin position="8"/>
        <end position="326"/>
    </location>
</feature>